<feature type="domain" description="Response regulatory" evidence="2">
    <location>
        <begin position="8"/>
        <end position="124"/>
    </location>
</feature>
<evidence type="ECO:0000259" key="3">
    <source>
        <dbReference type="PROSITE" id="PS51832"/>
    </source>
</evidence>
<dbReference type="SMART" id="SM00448">
    <property type="entry name" value="REC"/>
    <property type="match status" value="1"/>
</dbReference>
<sequence>MDVKAPGKILIVDDTPANLGVLGNTLESEGYEISTAPSGEIALEIANSFSPELIFLDIMMPGMDGFQTCEALKNSLETQDIPVIFMSALNDVDSICKGFDHGGLDYIAKPFRREEVLSRAKTHIQLYKLINERKNYTRTLEDTVKKRTKELHDTRLEVINCLGRAGEFRDNETGMHVVRMSHFARLLGETIGLSEEKSSLLFHASPMHDIGKIGIPDNVLLKPGKLNEEEWEIMKSHVTIGATILSRDDSPLMKTAKIVALHHHEKWDGSGYPNNLKGEAISLEGRIIAICDVFDALTSKRSYKDPWPINKTMELIESSSGKHFEPALVNRFKKIVPEVLKIKEEFADV</sequence>
<evidence type="ECO:0000313" key="4">
    <source>
        <dbReference type="EMBL" id="QPJ60853.1"/>
    </source>
</evidence>
<dbReference type="PROSITE" id="PS51832">
    <property type="entry name" value="HD_GYP"/>
    <property type="match status" value="1"/>
</dbReference>
<feature type="modified residue" description="4-aspartylphosphate" evidence="1">
    <location>
        <position position="57"/>
    </location>
</feature>
<dbReference type="PROSITE" id="PS50110">
    <property type="entry name" value="RESPONSE_REGULATORY"/>
    <property type="match status" value="1"/>
</dbReference>
<name>A0A7T0BTW3_9BACT</name>
<feature type="domain" description="HD-GYP" evidence="3">
    <location>
        <begin position="151"/>
        <end position="348"/>
    </location>
</feature>
<evidence type="ECO:0000313" key="5">
    <source>
        <dbReference type="Proteomes" id="UP000594688"/>
    </source>
</evidence>
<dbReference type="Pfam" id="PF00072">
    <property type="entry name" value="Response_reg"/>
    <property type="match status" value="1"/>
</dbReference>
<gene>
    <name evidence="4" type="ORF">G3M70_02695</name>
</gene>
<dbReference type="KEGG" id="nli:G3M70_02695"/>
<reference evidence="4 5" key="1">
    <citation type="submission" date="2020-02" db="EMBL/GenBank/DDBJ databases">
        <title>Genomic and physiological characterization of two novel Nitrospinaceae genera.</title>
        <authorList>
            <person name="Mueller A.J."/>
            <person name="Jung M.-Y."/>
            <person name="Strachan C.R."/>
            <person name="Herbold C.W."/>
            <person name="Kirkegaard R.H."/>
            <person name="Daims H."/>
        </authorList>
    </citation>
    <scope>NUCLEOTIDE SEQUENCE [LARGE SCALE GENOMIC DNA]</scope>
    <source>
        <strain evidence="4">EB</strain>
    </source>
</reference>
<dbReference type="PANTHER" id="PTHR45228">
    <property type="entry name" value="CYCLIC DI-GMP PHOSPHODIESTERASE TM_0186-RELATED"/>
    <property type="match status" value="1"/>
</dbReference>
<dbReference type="SUPFAM" id="SSF109604">
    <property type="entry name" value="HD-domain/PDEase-like"/>
    <property type="match status" value="1"/>
</dbReference>
<protein>
    <submittedName>
        <fullName evidence="4">Two-component system response regulator</fullName>
    </submittedName>
</protein>
<dbReference type="EMBL" id="CP048685">
    <property type="protein sequence ID" value="QPJ60853.1"/>
    <property type="molecule type" value="Genomic_DNA"/>
</dbReference>
<dbReference type="Pfam" id="PF13487">
    <property type="entry name" value="HD_5"/>
    <property type="match status" value="1"/>
</dbReference>
<dbReference type="InterPro" id="IPR011006">
    <property type="entry name" value="CheY-like_superfamily"/>
</dbReference>
<dbReference type="Proteomes" id="UP000594688">
    <property type="component" value="Chromosome"/>
</dbReference>
<evidence type="ECO:0000259" key="2">
    <source>
        <dbReference type="PROSITE" id="PS50110"/>
    </source>
</evidence>
<evidence type="ECO:0000256" key="1">
    <source>
        <dbReference type="PROSITE-ProRule" id="PRU00169"/>
    </source>
</evidence>
<dbReference type="GO" id="GO:0000160">
    <property type="term" value="P:phosphorelay signal transduction system"/>
    <property type="evidence" value="ECO:0007669"/>
    <property type="project" value="InterPro"/>
</dbReference>
<dbReference type="SMART" id="SM00471">
    <property type="entry name" value="HDc"/>
    <property type="match status" value="1"/>
</dbReference>
<dbReference type="InterPro" id="IPR052020">
    <property type="entry name" value="Cyclic_di-GMP/3'3'-cGAMP_PDE"/>
</dbReference>
<keyword evidence="1" id="KW-0597">Phosphoprotein</keyword>
<dbReference type="InterPro" id="IPR003607">
    <property type="entry name" value="HD/PDEase_dom"/>
</dbReference>
<dbReference type="SUPFAM" id="SSF52172">
    <property type="entry name" value="CheY-like"/>
    <property type="match status" value="1"/>
</dbReference>
<dbReference type="PANTHER" id="PTHR45228:SF5">
    <property type="entry name" value="CYCLIC DI-GMP PHOSPHODIESTERASE VC_1348-RELATED"/>
    <property type="match status" value="1"/>
</dbReference>
<dbReference type="Gene3D" id="3.40.50.2300">
    <property type="match status" value="1"/>
</dbReference>
<organism evidence="4 5">
    <name type="scientific">Candidatus Nitronauta litoralis</name>
    <dbReference type="NCBI Taxonomy" id="2705533"/>
    <lineage>
        <taxon>Bacteria</taxon>
        <taxon>Pseudomonadati</taxon>
        <taxon>Nitrospinota/Tectimicrobiota group</taxon>
        <taxon>Nitrospinota</taxon>
        <taxon>Nitrospinia</taxon>
        <taxon>Nitrospinales</taxon>
        <taxon>Nitrospinaceae</taxon>
        <taxon>Candidatus Nitronauta</taxon>
    </lineage>
</organism>
<dbReference type="AlphaFoldDB" id="A0A7T0BTW3"/>
<dbReference type="CDD" id="cd00077">
    <property type="entry name" value="HDc"/>
    <property type="match status" value="1"/>
</dbReference>
<proteinExistence type="predicted"/>
<dbReference type="CDD" id="cd19920">
    <property type="entry name" value="REC_PA4781-like"/>
    <property type="match status" value="1"/>
</dbReference>
<dbReference type="InterPro" id="IPR001789">
    <property type="entry name" value="Sig_transdc_resp-reg_receiver"/>
</dbReference>
<accession>A0A7T0BTW3</accession>
<dbReference type="Gene3D" id="1.10.3210.10">
    <property type="entry name" value="Hypothetical protein af1432"/>
    <property type="match status" value="1"/>
</dbReference>
<dbReference type="InterPro" id="IPR037522">
    <property type="entry name" value="HD_GYP_dom"/>
</dbReference>